<protein>
    <submittedName>
        <fullName evidence="1">Uncharacterized protein</fullName>
    </submittedName>
</protein>
<sequence length="53" mass="5965">MTSLASIDPSVYQPAQLLNWVYLTLADQPQSGDQVGHPLLLHAHPFWPIWDVP</sequence>
<proteinExistence type="evidence at transcript level"/>
<reference evidence="1" key="1">
    <citation type="journal article" date="2016" name="Mol. Ecol. Resour.">
        <title>Evaluation of the impact of RNA preservation methods of spiders for de novo transcriptome assembly.</title>
        <authorList>
            <person name="Kono N."/>
            <person name="Nakamura H."/>
            <person name="Ito Y."/>
            <person name="Tomita M."/>
            <person name="Arakawa K."/>
        </authorList>
    </citation>
    <scope>NUCLEOTIDE SEQUENCE</scope>
    <source>
        <tissue evidence="1">Whole body</tissue>
    </source>
</reference>
<accession>A0A2L2Y2S8</accession>
<organism evidence="1">
    <name type="scientific">Parasteatoda tepidariorum</name>
    <name type="common">Common house spider</name>
    <name type="synonym">Achaearanea tepidariorum</name>
    <dbReference type="NCBI Taxonomy" id="114398"/>
    <lineage>
        <taxon>Eukaryota</taxon>
        <taxon>Metazoa</taxon>
        <taxon>Ecdysozoa</taxon>
        <taxon>Arthropoda</taxon>
        <taxon>Chelicerata</taxon>
        <taxon>Arachnida</taxon>
        <taxon>Araneae</taxon>
        <taxon>Araneomorphae</taxon>
        <taxon>Entelegynae</taxon>
        <taxon>Araneoidea</taxon>
        <taxon>Theridiidae</taxon>
        <taxon>Parasteatoda</taxon>
    </lineage>
</organism>
<name>A0A2L2Y2S8_PARTP</name>
<dbReference type="AlphaFoldDB" id="A0A2L2Y2S8"/>
<dbReference type="EMBL" id="IAAA01005531">
    <property type="protein sequence ID" value="LAA02499.1"/>
    <property type="molecule type" value="mRNA"/>
</dbReference>
<evidence type="ECO:0000313" key="1">
    <source>
        <dbReference type="EMBL" id="LAA02499.1"/>
    </source>
</evidence>